<gene>
    <name evidence="4" type="primary">UVSSA</name>
    <name evidence="4" type="ORF">TNIN_437361</name>
</gene>
<organism evidence="4 5">
    <name type="scientific">Trichonephila inaurata madagascariensis</name>
    <dbReference type="NCBI Taxonomy" id="2747483"/>
    <lineage>
        <taxon>Eukaryota</taxon>
        <taxon>Metazoa</taxon>
        <taxon>Ecdysozoa</taxon>
        <taxon>Arthropoda</taxon>
        <taxon>Chelicerata</taxon>
        <taxon>Arachnida</taxon>
        <taxon>Araneae</taxon>
        <taxon>Araneomorphae</taxon>
        <taxon>Entelegynae</taxon>
        <taxon>Araneoidea</taxon>
        <taxon>Nephilidae</taxon>
        <taxon>Trichonephila</taxon>
        <taxon>Trichonephila inaurata</taxon>
    </lineage>
</organism>
<keyword evidence="1" id="KW-0175">Coiled coil</keyword>
<dbReference type="Pfam" id="PF09740">
    <property type="entry name" value="DUF2043"/>
    <property type="match status" value="1"/>
</dbReference>
<dbReference type="AlphaFoldDB" id="A0A8X6M8D6"/>
<evidence type="ECO:0000313" key="4">
    <source>
        <dbReference type="EMBL" id="GFS31401.1"/>
    </source>
</evidence>
<proteinExistence type="predicted"/>
<keyword evidence="5" id="KW-1185">Reference proteome</keyword>
<protein>
    <submittedName>
        <fullName evidence="4">UV-stimulated scaffold protein A</fullName>
    </submittedName>
</protein>
<dbReference type="EMBL" id="BMAV01024243">
    <property type="protein sequence ID" value="GFS31401.1"/>
    <property type="molecule type" value="Genomic_DNA"/>
</dbReference>
<feature type="region of interest" description="Disordered" evidence="2">
    <location>
        <begin position="471"/>
        <end position="508"/>
    </location>
</feature>
<dbReference type="InterPro" id="IPR049431">
    <property type="entry name" value="UVSSA_C"/>
</dbReference>
<accession>A0A8X6M8D6</accession>
<evidence type="ECO:0000259" key="3">
    <source>
        <dbReference type="Pfam" id="PF09740"/>
    </source>
</evidence>
<sequence length="555" mass="64144">MAFAREPDILQIIEKLTTTGKKTLEDDLMKQLKTLCKTSNENLLEGDLEEFLELVVETNPDKPLPLPQVDFNDMEARNAVQREKHQQEQERLERILSERVSRIRSEMPEISGEISSILLQMENCFKLLVPHATEELFSCEDFELTNEKQLENNDIKTPNISNQDHDASNSLRHHGINDMKKVITIDFTDTNEDTVPVIDNLNDLQKQLSTRYFPMVINWLKTLTKGSNCIDVLKQTIDLRNLIEAALEKYRDLKIKPDTPNCEEDDEDDEFIEVKEKDGYEAETIKEPFINFDVSEPSCSKELSTVEKAYLWKLGLSKKDDVKDPTTAISTINKRINETKTKITLTSDSSVTSEIKVGDDKKNSNKSKLLEKAPVLPYDIDLYHWEDEKPLVPEIVKFDSLHKFWETKDDDTEENEALKEVQIASLRTRKIDFSGKFEPVKWSCRAPLPSGKLCPRKDRYKCPFHGKIIKRDDAGNPVDPTEVAGPSNASTSATTEERKSQEKEDGLTNIKKIKVNTRDRLTKKIIKRHKHYAKKLDDMERKKFNDKFGDQWNYY</sequence>
<feature type="coiled-coil region" evidence="1">
    <location>
        <begin position="71"/>
        <end position="98"/>
    </location>
</feature>
<dbReference type="PANTHER" id="PTHR28670:SF1">
    <property type="entry name" value="UV-STIMULATED SCAFFOLD PROTEIN A"/>
    <property type="match status" value="1"/>
</dbReference>
<dbReference type="GO" id="GO:0005694">
    <property type="term" value="C:chromosome"/>
    <property type="evidence" value="ECO:0007669"/>
    <property type="project" value="TreeGrafter"/>
</dbReference>
<dbReference type="PANTHER" id="PTHR28670">
    <property type="entry name" value="UV-STIMULATED SCAFFOLD PROTEIN A"/>
    <property type="match status" value="1"/>
</dbReference>
<dbReference type="GO" id="GO:0006283">
    <property type="term" value="P:transcription-coupled nucleotide-excision repair"/>
    <property type="evidence" value="ECO:0007669"/>
    <property type="project" value="TreeGrafter"/>
</dbReference>
<dbReference type="GO" id="GO:0000993">
    <property type="term" value="F:RNA polymerase II complex binding"/>
    <property type="evidence" value="ECO:0007669"/>
    <property type="project" value="TreeGrafter"/>
</dbReference>
<evidence type="ECO:0000256" key="1">
    <source>
        <dbReference type="SAM" id="Coils"/>
    </source>
</evidence>
<feature type="compositionally biased region" description="Basic and acidic residues" evidence="2">
    <location>
        <begin position="495"/>
        <end position="506"/>
    </location>
</feature>
<evidence type="ECO:0000313" key="5">
    <source>
        <dbReference type="Proteomes" id="UP000886998"/>
    </source>
</evidence>
<evidence type="ECO:0000256" key="2">
    <source>
        <dbReference type="SAM" id="MobiDB-lite"/>
    </source>
</evidence>
<dbReference type="OrthoDB" id="5594015at2759"/>
<dbReference type="InterPro" id="IPR018610">
    <property type="entry name" value="UVSSA"/>
</dbReference>
<reference evidence="4" key="1">
    <citation type="submission" date="2020-08" db="EMBL/GenBank/DDBJ databases">
        <title>Multicomponent nature underlies the extraordinary mechanical properties of spider dragline silk.</title>
        <authorList>
            <person name="Kono N."/>
            <person name="Nakamura H."/>
            <person name="Mori M."/>
            <person name="Yoshida Y."/>
            <person name="Ohtoshi R."/>
            <person name="Malay A.D."/>
            <person name="Moran D.A.P."/>
            <person name="Tomita M."/>
            <person name="Numata K."/>
            <person name="Arakawa K."/>
        </authorList>
    </citation>
    <scope>NUCLEOTIDE SEQUENCE</scope>
</reference>
<comment type="caution">
    <text evidence="4">The sequence shown here is derived from an EMBL/GenBank/DDBJ whole genome shotgun (WGS) entry which is preliminary data.</text>
</comment>
<feature type="domain" description="UV-stimulated scaffold protein A C-terminal" evidence="3">
    <location>
        <begin position="371"/>
        <end position="479"/>
    </location>
</feature>
<dbReference type="Proteomes" id="UP000886998">
    <property type="component" value="Unassembled WGS sequence"/>
</dbReference>
<name>A0A8X6M8D6_9ARAC</name>
<dbReference type="GO" id="GO:0009411">
    <property type="term" value="P:response to UV"/>
    <property type="evidence" value="ECO:0007669"/>
    <property type="project" value="InterPro"/>
</dbReference>